<gene>
    <name evidence="3" type="ORF">QVO10_06425</name>
</gene>
<evidence type="ECO:0000259" key="1">
    <source>
        <dbReference type="Pfam" id="PF04326"/>
    </source>
</evidence>
<dbReference type="Proteomes" id="UP001167871">
    <property type="component" value="Unassembled WGS sequence"/>
</dbReference>
<evidence type="ECO:0000313" key="3">
    <source>
        <dbReference type="EMBL" id="MDN0049023.1"/>
    </source>
</evidence>
<accession>A0ABT7X526</accession>
<dbReference type="Pfam" id="PF04326">
    <property type="entry name" value="SLFN_AlbA_2"/>
    <property type="match status" value="1"/>
</dbReference>
<feature type="domain" description="Schlafen AlbA-2" evidence="1">
    <location>
        <begin position="15"/>
        <end position="126"/>
    </location>
</feature>
<reference evidence="3" key="1">
    <citation type="submission" date="2023-06" db="EMBL/GenBank/DDBJ databases">
        <authorList>
            <person name="Zeman M."/>
            <person name="Kubasova T."/>
            <person name="Jahodarova E."/>
            <person name="Nykrynova M."/>
            <person name="Rychlik I."/>
        </authorList>
    </citation>
    <scope>NUCLEOTIDE SEQUENCE</scope>
    <source>
        <strain evidence="3">84_SSukc20</strain>
    </source>
</reference>
<dbReference type="InterPro" id="IPR007421">
    <property type="entry name" value="Schlafen_AlbA_2_dom"/>
</dbReference>
<sequence>MLPTDKIKDLLSHGENKRVEFKKCTDKVSASVYETVCSFLNAEGGYIFLGVDDDGTILGINPKCVTDMTKSIINTLNNPEQFLPPMPITPERTEIDGKVVLYLNVPESEQVHRYKNRFFDRWGDADNDVSKHTYLVKNMFMRKEKESSENEVFPDVTLEDMDEESFKIMRSHISIHNSNHPWLSMTNEEFLKSLFWGRQRGTNKEGYKLAAILLFGKEQTILNCCPWHRTDAIYRSMSYERFLHPLPTDPDIRYNDRDMICANLIQSYIRLLNFVQRNMPDKFRLADNGIDRLDLRVMIFREVISNTLLHREYISSYTNKFLIFRDRVITENWTKPFQTGDIDINDWRTRTKNPLITKVFREMKWAEELGSGQKNIRKYAPLYFESSEIEIHSGEEFIFSITYRDPKEFELAENMLTSRDQVGTKSALSWDQVGTKLALSQKEIKTILEMCLYENTLTQIIASLNFSDRTKFKRKYINPLISEELLAMTVPDKPNSRFQKYYTTEKGKSLLLCQDESN</sequence>
<dbReference type="PANTHER" id="PTHR30595">
    <property type="entry name" value="GLPR-RELATED TRANSCRIPTIONAL REPRESSOR"/>
    <property type="match status" value="1"/>
</dbReference>
<dbReference type="RefSeq" id="WP_301639345.1">
    <property type="nucleotide sequence ID" value="NZ_JAUEII010000010.1"/>
</dbReference>
<dbReference type="Gene3D" id="3.30.950.30">
    <property type="entry name" value="Schlafen, AAA domain"/>
    <property type="match status" value="1"/>
</dbReference>
<dbReference type="Gene3D" id="3.30.565.60">
    <property type="match status" value="1"/>
</dbReference>
<keyword evidence="4" id="KW-1185">Reference proteome</keyword>
<dbReference type="PANTHER" id="PTHR30595:SF6">
    <property type="entry name" value="SCHLAFEN ALBA-2 DOMAIN-CONTAINING PROTEIN"/>
    <property type="match status" value="1"/>
</dbReference>
<dbReference type="Pfam" id="PF21247">
    <property type="entry name" value="Fic-like_C"/>
    <property type="match status" value="1"/>
</dbReference>
<organism evidence="3 4">
    <name type="scientific">Bacteroides gallinaceum</name>
    <dbReference type="NCBI Taxonomy" id="1462571"/>
    <lineage>
        <taxon>Bacteria</taxon>
        <taxon>Pseudomonadati</taxon>
        <taxon>Bacteroidota</taxon>
        <taxon>Bacteroidia</taxon>
        <taxon>Bacteroidales</taxon>
        <taxon>Bacteroidaceae</taxon>
        <taxon>Bacteroides</taxon>
    </lineage>
</organism>
<dbReference type="InterPro" id="IPR038461">
    <property type="entry name" value="Schlafen_AlbA_2_dom_sf"/>
</dbReference>
<reference evidence="3" key="2">
    <citation type="submission" date="2024-05" db="EMBL/GenBank/DDBJ databases">
        <title>Identification and characterization of horizontal gene transfer across gut microbiota members of farm animals based on homology search.</title>
        <authorList>
            <person name="Schwarzerova J."/>
            <person name="Nykrynova M."/>
            <person name="Jureckova K."/>
            <person name="Cejkova D."/>
            <person name="Rychlik I."/>
        </authorList>
    </citation>
    <scope>NUCLEOTIDE SEQUENCE</scope>
    <source>
        <strain evidence="3">84_SSukc20</strain>
    </source>
</reference>
<evidence type="ECO:0000259" key="2">
    <source>
        <dbReference type="Pfam" id="PF21247"/>
    </source>
</evidence>
<name>A0ABT7X526_9BACE</name>
<evidence type="ECO:0000313" key="4">
    <source>
        <dbReference type="Proteomes" id="UP001167871"/>
    </source>
</evidence>
<protein>
    <submittedName>
        <fullName evidence="3">DNA binding domain-containing protein</fullName>
    </submittedName>
</protein>
<feature type="domain" description="Filamentation induced by cAMP protein Fic-like C-terminal" evidence="2">
    <location>
        <begin position="444"/>
        <end position="502"/>
    </location>
</feature>
<dbReference type="EMBL" id="JAUEII010000010">
    <property type="protein sequence ID" value="MDN0049023.1"/>
    <property type="molecule type" value="Genomic_DNA"/>
</dbReference>
<dbReference type="InterPro" id="IPR038475">
    <property type="entry name" value="RecG_C_sf"/>
</dbReference>
<dbReference type="InterPro" id="IPR049514">
    <property type="entry name" value="Fic-like_C"/>
</dbReference>
<proteinExistence type="predicted"/>
<comment type="caution">
    <text evidence="3">The sequence shown here is derived from an EMBL/GenBank/DDBJ whole genome shotgun (WGS) entry which is preliminary data.</text>
</comment>